<sequence length="310" mass="34758">MLADFHFLRPWWLLAIIPLLLLAWRMWRQNPRLQSWHAICDSHLLAHLVSDNDAGKRHAALLLLVISALFMVIALAGPAWQKLPVPAFQKVQARVVVLDMSDNMFETDLTPDRLTRAKFKLQDLFSRRDVGQFGMVVFTGEPFVVSPLTDDGQTIISLLSSLTQDIMPVDGQRLDTALVEAAKLIEQAGFKQGRILVLTASTPPADAADEAEKLAMQGIYTSVMPMVADKTLLPLYKPLAEAGSGEVVPYSGTSDDLEQWLNDKTGSGDYARSEQDDIPVWRDEGRWFLLPAIILWLPVFRRGWIQRIDA</sequence>
<keyword evidence="4" id="KW-1185">Reference proteome</keyword>
<dbReference type="Proteomes" id="UP001595758">
    <property type="component" value="Unassembled WGS sequence"/>
</dbReference>
<protein>
    <submittedName>
        <fullName evidence="3">VWA domain-containing protein</fullName>
    </submittedName>
</protein>
<evidence type="ECO:0000313" key="3">
    <source>
        <dbReference type="EMBL" id="MFC3909799.1"/>
    </source>
</evidence>
<organism evidence="3 4">
    <name type="scientific">Legionella dresdenensis</name>
    <dbReference type="NCBI Taxonomy" id="450200"/>
    <lineage>
        <taxon>Bacteria</taxon>
        <taxon>Pseudomonadati</taxon>
        <taxon>Pseudomonadota</taxon>
        <taxon>Gammaproteobacteria</taxon>
        <taxon>Legionellales</taxon>
        <taxon>Legionellaceae</taxon>
        <taxon>Legionella</taxon>
    </lineage>
</organism>
<dbReference type="PANTHER" id="PTHR22550:SF14">
    <property type="entry name" value="VWFA DOMAIN-CONTAINING PROTEIN"/>
    <property type="match status" value="1"/>
</dbReference>
<feature type="transmembrane region" description="Helical" evidence="1">
    <location>
        <begin position="6"/>
        <end position="24"/>
    </location>
</feature>
<dbReference type="SMART" id="SM00327">
    <property type="entry name" value="VWA"/>
    <property type="match status" value="1"/>
</dbReference>
<evidence type="ECO:0000259" key="2">
    <source>
        <dbReference type="SMART" id="SM00327"/>
    </source>
</evidence>
<name>A0ABV8CHK1_9GAMM</name>
<dbReference type="Pfam" id="PF13519">
    <property type="entry name" value="VWA_2"/>
    <property type="match status" value="1"/>
</dbReference>
<feature type="transmembrane region" description="Helical" evidence="1">
    <location>
        <begin position="60"/>
        <end position="80"/>
    </location>
</feature>
<dbReference type="PANTHER" id="PTHR22550">
    <property type="entry name" value="SPORE GERMINATION PROTEIN"/>
    <property type="match status" value="1"/>
</dbReference>
<evidence type="ECO:0000256" key="1">
    <source>
        <dbReference type="SAM" id="Phobius"/>
    </source>
</evidence>
<dbReference type="SUPFAM" id="SSF53300">
    <property type="entry name" value="vWA-like"/>
    <property type="match status" value="1"/>
</dbReference>
<feature type="domain" description="VWFA" evidence="2">
    <location>
        <begin position="92"/>
        <end position="262"/>
    </location>
</feature>
<keyword evidence="1" id="KW-1133">Transmembrane helix</keyword>
<dbReference type="Gene3D" id="3.40.50.410">
    <property type="entry name" value="von Willebrand factor, type A domain"/>
    <property type="match status" value="1"/>
</dbReference>
<evidence type="ECO:0000313" key="4">
    <source>
        <dbReference type="Proteomes" id="UP001595758"/>
    </source>
</evidence>
<dbReference type="InterPro" id="IPR002035">
    <property type="entry name" value="VWF_A"/>
</dbReference>
<reference evidence="4" key="1">
    <citation type="journal article" date="2019" name="Int. J. Syst. Evol. Microbiol.">
        <title>The Global Catalogue of Microorganisms (GCM) 10K type strain sequencing project: providing services to taxonomists for standard genome sequencing and annotation.</title>
        <authorList>
            <consortium name="The Broad Institute Genomics Platform"/>
            <consortium name="The Broad Institute Genome Sequencing Center for Infectious Disease"/>
            <person name="Wu L."/>
            <person name="Ma J."/>
        </authorList>
    </citation>
    <scope>NUCLEOTIDE SEQUENCE [LARGE SCALE GENOMIC DNA]</scope>
    <source>
        <strain evidence="4">CCUG 59858</strain>
    </source>
</reference>
<keyword evidence="1" id="KW-0812">Transmembrane</keyword>
<dbReference type="InterPro" id="IPR050768">
    <property type="entry name" value="UPF0353/GerABKA_families"/>
</dbReference>
<comment type="caution">
    <text evidence="3">The sequence shown here is derived from an EMBL/GenBank/DDBJ whole genome shotgun (WGS) entry which is preliminary data.</text>
</comment>
<gene>
    <name evidence="3" type="ORF">ACFORL_12025</name>
</gene>
<dbReference type="RefSeq" id="WP_382344362.1">
    <property type="nucleotide sequence ID" value="NZ_JBHSAB010000029.1"/>
</dbReference>
<proteinExistence type="predicted"/>
<dbReference type="EMBL" id="JBHSAB010000029">
    <property type="protein sequence ID" value="MFC3909799.1"/>
    <property type="molecule type" value="Genomic_DNA"/>
</dbReference>
<accession>A0ABV8CHK1</accession>
<dbReference type="InterPro" id="IPR036465">
    <property type="entry name" value="vWFA_dom_sf"/>
</dbReference>
<keyword evidence="1" id="KW-0472">Membrane</keyword>